<protein>
    <submittedName>
        <fullName evidence="2">Uncharacterized protein</fullName>
    </submittedName>
</protein>
<dbReference type="EMBL" id="JAPFFK010000004">
    <property type="protein sequence ID" value="KAJ6767175.1"/>
    <property type="molecule type" value="Genomic_DNA"/>
</dbReference>
<feature type="compositionally biased region" description="Polar residues" evidence="1">
    <location>
        <begin position="55"/>
        <end position="70"/>
    </location>
</feature>
<evidence type="ECO:0000313" key="3">
    <source>
        <dbReference type="Proteomes" id="UP001151532"/>
    </source>
</evidence>
<feature type="region of interest" description="Disordered" evidence="1">
    <location>
        <begin position="55"/>
        <end position="134"/>
    </location>
</feature>
<reference evidence="2" key="2">
    <citation type="journal article" date="2023" name="Int. J. Mol. Sci.">
        <title>De Novo Assembly and Annotation of 11 Diverse Shrub Willow (Salix) Genomes Reveals Novel Gene Organization in Sex-Linked Regions.</title>
        <authorList>
            <person name="Hyden B."/>
            <person name="Feng K."/>
            <person name="Yates T.B."/>
            <person name="Jawdy S."/>
            <person name="Cereghino C."/>
            <person name="Smart L.B."/>
            <person name="Muchero W."/>
        </authorList>
    </citation>
    <scope>NUCLEOTIDE SEQUENCE</scope>
    <source>
        <tissue evidence="2">Shoot tip</tissue>
    </source>
</reference>
<reference evidence="2" key="1">
    <citation type="submission" date="2022-11" db="EMBL/GenBank/DDBJ databases">
        <authorList>
            <person name="Hyden B.L."/>
            <person name="Feng K."/>
            <person name="Yates T."/>
            <person name="Jawdy S."/>
            <person name="Smart L.B."/>
            <person name="Muchero W."/>
        </authorList>
    </citation>
    <scope>NUCLEOTIDE SEQUENCE</scope>
    <source>
        <tissue evidence="2">Shoot tip</tissue>
    </source>
</reference>
<keyword evidence="3" id="KW-1185">Reference proteome</keyword>
<dbReference type="OrthoDB" id="10067343at2759"/>
<dbReference type="Proteomes" id="UP001151532">
    <property type="component" value="Chromosome 4"/>
</dbReference>
<accession>A0A9Q1AD90</accession>
<dbReference type="AlphaFoldDB" id="A0A9Q1AD90"/>
<gene>
    <name evidence="2" type="ORF">OIU79_023026</name>
</gene>
<feature type="compositionally biased region" description="Basic and acidic residues" evidence="1">
    <location>
        <begin position="104"/>
        <end position="127"/>
    </location>
</feature>
<sequence>MQKDQRLNIDDAKDKLKQAGLPEDEMAALERQLAPAINKTTAKDSSRTVGFVSAGVQSQSDEGMQVTANQEDIELPEESDSEDDEKVEIAQKDVPSAVFGGLAGKREEPEKDDAKDGGSRLGALERIKRQKRGG</sequence>
<organism evidence="2 3">
    <name type="scientific">Salix purpurea</name>
    <name type="common">Purple osier willow</name>
    <dbReference type="NCBI Taxonomy" id="77065"/>
    <lineage>
        <taxon>Eukaryota</taxon>
        <taxon>Viridiplantae</taxon>
        <taxon>Streptophyta</taxon>
        <taxon>Embryophyta</taxon>
        <taxon>Tracheophyta</taxon>
        <taxon>Spermatophyta</taxon>
        <taxon>Magnoliopsida</taxon>
        <taxon>eudicotyledons</taxon>
        <taxon>Gunneridae</taxon>
        <taxon>Pentapetalae</taxon>
        <taxon>rosids</taxon>
        <taxon>fabids</taxon>
        <taxon>Malpighiales</taxon>
        <taxon>Salicaceae</taxon>
        <taxon>Saliceae</taxon>
        <taxon>Salix</taxon>
    </lineage>
</organism>
<evidence type="ECO:0000256" key="1">
    <source>
        <dbReference type="SAM" id="MobiDB-lite"/>
    </source>
</evidence>
<comment type="caution">
    <text evidence="2">The sequence shown here is derived from an EMBL/GenBank/DDBJ whole genome shotgun (WGS) entry which is preliminary data.</text>
</comment>
<evidence type="ECO:0000313" key="2">
    <source>
        <dbReference type="EMBL" id="KAJ6767175.1"/>
    </source>
</evidence>
<feature type="compositionally biased region" description="Basic and acidic residues" evidence="1">
    <location>
        <begin position="1"/>
        <end position="17"/>
    </location>
</feature>
<feature type="compositionally biased region" description="Acidic residues" evidence="1">
    <location>
        <begin position="71"/>
        <end position="86"/>
    </location>
</feature>
<name>A0A9Q1AD90_SALPP</name>
<feature type="region of interest" description="Disordered" evidence="1">
    <location>
        <begin position="1"/>
        <end position="24"/>
    </location>
</feature>
<proteinExistence type="predicted"/>